<accession>A0A0S4KQH9</accession>
<name>A0A0S4KQH9_9BACT</name>
<dbReference type="EMBL" id="LN885086">
    <property type="protein sequence ID" value="CUQ65422.1"/>
    <property type="molecule type" value="Genomic_DNA"/>
</dbReference>
<proteinExistence type="predicted"/>
<dbReference type="Proteomes" id="UP000066284">
    <property type="component" value="Chromosome 1"/>
</dbReference>
<reference evidence="2" key="1">
    <citation type="submission" date="2015-09" db="EMBL/GenBank/DDBJ databases">
        <authorList>
            <person name="Daims H."/>
        </authorList>
    </citation>
    <scope>NUCLEOTIDE SEQUENCE [LARGE SCALE GENOMIC DNA]</scope>
</reference>
<keyword evidence="2" id="KW-1185">Reference proteome</keyword>
<evidence type="ECO:0000313" key="1">
    <source>
        <dbReference type="EMBL" id="CUQ65422.1"/>
    </source>
</evidence>
<dbReference type="KEGG" id="nio:NITINOP_0446"/>
<gene>
    <name evidence="1" type="ORF">NITINOP_0446</name>
</gene>
<evidence type="ECO:0000313" key="2">
    <source>
        <dbReference type="Proteomes" id="UP000066284"/>
    </source>
</evidence>
<dbReference type="AlphaFoldDB" id="A0A0S4KQH9"/>
<protein>
    <submittedName>
        <fullName evidence="1">Uncharacterized protein</fullName>
    </submittedName>
</protein>
<organism evidence="1 2">
    <name type="scientific">Candidatus Nitrospira inopinata</name>
    <dbReference type="NCBI Taxonomy" id="1715989"/>
    <lineage>
        <taxon>Bacteria</taxon>
        <taxon>Pseudomonadati</taxon>
        <taxon>Nitrospirota</taxon>
        <taxon>Nitrospiria</taxon>
        <taxon>Nitrospirales</taxon>
        <taxon>Nitrospiraceae</taxon>
        <taxon>Nitrospira</taxon>
    </lineage>
</organism>
<sequence>MCRRKGDPCSSMPMVAPDVMKFCGMDEADVTEKLVRVLSMIAEMPRSVVVREAWW</sequence>